<organism evidence="2 3">
    <name type="scientific">Oceanobacillus jeddahense</name>
    <dbReference type="NCBI Taxonomy" id="1462527"/>
    <lineage>
        <taxon>Bacteria</taxon>
        <taxon>Bacillati</taxon>
        <taxon>Bacillota</taxon>
        <taxon>Bacilli</taxon>
        <taxon>Bacillales</taxon>
        <taxon>Bacillaceae</taxon>
        <taxon>Oceanobacillus</taxon>
    </lineage>
</organism>
<name>A0ABY5JZ50_9BACI</name>
<keyword evidence="3" id="KW-1185">Reference proteome</keyword>
<sequence length="120" mass="12880">MKKITGIAALLCMFLLGACSSDSNEDNEAEESTNENAEELTIKAFNWQFDQGEYTVPAGEITVYLSNEEGHHGIEIEGTDISIEGDGSASDTLEAGEYTIRCSIPCGEGHSDMIATLVVQ</sequence>
<dbReference type="Proteomes" id="UP001059773">
    <property type="component" value="Chromosome"/>
</dbReference>
<reference evidence="2" key="1">
    <citation type="submission" date="2022-07" db="EMBL/GenBank/DDBJ databases">
        <title>FELIX.</title>
        <authorList>
            <person name="Wan K.H."/>
            <person name="Park S."/>
            <person name="Lawrence Q."/>
            <person name="Eichenberger J.P."/>
            <person name="Booth B.W."/>
            <person name="Piaggio A.J."/>
            <person name="Chandler J.C."/>
            <person name="Franklin A.B."/>
            <person name="Celniker S.E."/>
        </authorList>
    </citation>
    <scope>NUCLEOTIDE SEQUENCE</scope>
    <source>
        <strain evidence="2">QA-1986 374</strain>
    </source>
</reference>
<dbReference type="RefSeq" id="WP_256709247.1">
    <property type="nucleotide sequence ID" value="NZ_CP101914.1"/>
</dbReference>
<evidence type="ECO:0000256" key="1">
    <source>
        <dbReference type="SAM" id="SignalP"/>
    </source>
</evidence>
<dbReference type="Gene3D" id="2.60.40.420">
    <property type="entry name" value="Cupredoxins - blue copper proteins"/>
    <property type="match status" value="1"/>
</dbReference>
<dbReference type="PROSITE" id="PS51257">
    <property type="entry name" value="PROKAR_LIPOPROTEIN"/>
    <property type="match status" value="1"/>
</dbReference>
<gene>
    <name evidence="2" type="ORF">NP439_06650</name>
</gene>
<evidence type="ECO:0000313" key="2">
    <source>
        <dbReference type="EMBL" id="UUI04331.1"/>
    </source>
</evidence>
<feature type="signal peptide" evidence="1">
    <location>
        <begin position="1"/>
        <end position="23"/>
    </location>
</feature>
<dbReference type="EMBL" id="CP101914">
    <property type="protein sequence ID" value="UUI04331.1"/>
    <property type="molecule type" value="Genomic_DNA"/>
</dbReference>
<feature type="chain" id="PRO_5045779107" evidence="1">
    <location>
        <begin position="24"/>
        <end position="120"/>
    </location>
</feature>
<dbReference type="InterPro" id="IPR008972">
    <property type="entry name" value="Cupredoxin"/>
</dbReference>
<dbReference type="SUPFAM" id="SSF49503">
    <property type="entry name" value="Cupredoxins"/>
    <property type="match status" value="1"/>
</dbReference>
<proteinExistence type="predicted"/>
<protein>
    <submittedName>
        <fullName evidence="2">Cytochrome C oxidase subunit II</fullName>
    </submittedName>
</protein>
<keyword evidence="1" id="KW-0732">Signal</keyword>
<evidence type="ECO:0000313" key="3">
    <source>
        <dbReference type="Proteomes" id="UP001059773"/>
    </source>
</evidence>
<accession>A0ABY5JZ50</accession>